<dbReference type="SUPFAM" id="SSF50978">
    <property type="entry name" value="WD40 repeat-like"/>
    <property type="match status" value="1"/>
</dbReference>
<dbReference type="InterPro" id="IPR051980">
    <property type="entry name" value="WD_repeat_MORG1"/>
</dbReference>
<dbReference type="PANTHER" id="PTHR22842">
    <property type="entry name" value="WD40 REPEAT PROTEIN"/>
    <property type="match status" value="1"/>
</dbReference>
<evidence type="ECO:0000256" key="2">
    <source>
        <dbReference type="ARBA" id="ARBA00022490"/>
    </source>
</evidence>
<dbReference type="SMART" id="SM00320">
    <property type="entry name" value="WD40"/>
    <property type="match status" value="6"/>
</dbReference>
<dbReference type="PROSITE" id="PS50082">
    <property type="entry name" value="WD_REPEATS_2"/>
    <property type="match status" value="3"/>
</dbReference>
<comment type="similarity">
    <text evidence="5">Belongs to the WD repeat MORG1 family.</text>
</comment>
<dbReference type="PROSITE" id="PS00678">
    <property type="entry name" value="WD_REPEATS_1"/>
    <property type="match status" value="1"/>
</dbReference>
<evidence type="ECO:0000256" key="6">
    <source>
        <dbReference type="PROSITE-ProRule" id="PRU00221"/>
    </source>
</evidence>
<dbReference type="Pfam" id="PF00400">
    <property type="entry name" value="WD40"/>
    <property type="match status" value="4"/>
</dbReference>
<name>A0AA38VUF6_9PEZI</name>
<dbReference type="EMBL" id="JANBVN010000065">
    <property type="protein sequence ID" value="KAJ9151426.1"/>
    <property type="molecule type" value="Genomic_DNA"/>
</dbReference>
<dbReference type="InterPro" id="IPR036322">
    <property type="entry name" value="WD40_repeat_dom_sf"/>
</dbReference>
<dbReference type="InterPro" id="IPR019775">
    <property type="entry name" value="WD40_repeat_CS"/>
</dbReference>
<feature type="repeat" description="WD" evidence="6">
    <location>
        <begin position="124"/>
        <end position="166"/>
    </location>
</feature>
<gene>
    <name evidence="7" type="ORF">NKR19_g4946</name>
</gene>
<feature type="repeat" description="WD" evidence="6">
    <location>
        <begin position="11"/>
        <end position="44"/>
    </location>
</feature>
<dbReference type="CDD" id="cd00200">
    <property type="entry name" value="WD40"/>
    <property type="match status" value="1"/>
</dbReference>
<evidence type="ECO:0000256" key="1">
    <source>
        <dbReference type="ARBA" id="ARBA00004496"/>
    </source>
</evidence>
<sequence length="363" mass="38296">MSFPDKPIAQLLGSTGPIHAVTYSASPGTYILAGSSDRSIRLYNPTTLSPAPVPSSSITTKASPPPLIRQGRLIQTYSAHGHEILSLSVSADNARFVSAGGDRAAFLWDVATAATIRRFSGVGTTGHTGRINAVSFAGEGDGLVATAGFDTTVRIWDVRSGGARPVQVLTEARDSVAALAVRGCEILAGSVDGRVRGYDVRMGRVVTDVLGASVTSLCLSRDGRTVLVGTLDSKVRLMDREGGACLKTYGDAGWRNEELRVQSVLGGKERFVIAGDELTAPGAEGEVDGRVWVWDVLTGKMVAKIRVPWGPEGRESRKKVLGRDGKEKERKNVVSCIDWKEGGYGDQFCVGGTSGVVTVFGSA</sequence>
<dbReference type="Gene3D" id="2.130.10.10">
    <property type="entry name" value="YVTN repeat-like/Quinoprotein amine dehydrogenase"/>
    <property type="match status" value="1"/>
</dbReference>
<evidence type="ECO:0000256" key="4">
    <source>
        <dbReference type="ARBA" id="ARBA00022737"/>
    </source>
</evidence>
<comment type="subcellular location">
    <subcellularLocation>
        <location evidence="1">Cytoplasm</location>
    </subcellularLocation>
</comment>
<dbReference type="AlphaFoldDB" id="A0AA38VUF6"/>
<dbReference type="GO" id="GO:0071013">
    <property type="term" value="C:catalytic step 2 spliceosome"/>
    <property type="evidence" value="ECO:0007669"/>
    <property type="project" value="TreeGrafter"/>
</dbReference>
<dbReference type="GO" id="GO:0005737">
    <property type="term" value="C:cytoplasm"/>
    <property type="evidence" value="ECO:0007669"/>
    <property type="project" value="UniProtKB-SubCell"/>
</dbReference>
<organism evidence="7 8">
    <name type="scientific">Coniochaeta hoffmannii</name>
    <dbReference type="NCBI Taxonomy" id="91930"/>
    <lineage>
        <taxon>Eukaryota</taxon>
        <taxon>Fungi</taxon>
        <taxon>Dikarya</taxon>
        <taxon>Ascomycota</taxon>
        <taxon>Pezizomycotina</taxon>
        <taxon>Sordariomycetes</taxon>
        <taxon>Sordariomycetidae</taxon>
        <taxon>Coniochaetales</taxon>
        <taxon>Coniochaetaceae</taxon>
        <taxon>Coniochaeta</taxon>
    </lineage>
</organism>
<protein>
    <submittedName>
        <fullName evidence="7">WD40 repeat-like protein</fullName>
    </submittedName>
</protein>
<feature type="repeat" description="WD" evidence="6">
    <location>
        <begin position="77"/>
        <end position="118"/>
    </location>
</feature>
<evidence type="ECO:0000256" key="5">
    <source>
        <dbReference type="ARBA" id="ARBA00038145"/>
    </source>
</evidence>
<keyword evidence="8" id="KW-1185">Reference proteome</keyword>
<evidence type="ECO:0000313" key="8">
    <source>
        <dbReference type="Proteomes" id="UP001174691"/>
    </source>
</evidence>
<dbReference type="InterPro" id="IPR015943">
    <property type="entry name" value="WD40/YVTN_repeat-like_dom_sf"/>
</dbReference>
<dbReference type="GO" id="GO:0000398">
    <property type="term" value="P:mRNA splicing, via spliceosome"/>
    <property type="evidence" value="ECO:0007669"/>
    <property type="project" value="TreeGrafter"/>
</dbReference>
<evidence type="ECO:0000256" key="3">
    <source>
        <dbReference type="ARBA" id="ARBA00022574"/>
    </source>
</evidence>
<dbReference type="Proteomes" id="UP001174691">
    <property type="component" value="Unassembled WGS sequence"/>
</dbReference>
<accession>A0AA38VUF6</accession>
<proteinExistence type="inferred from homology"/>
<keyword evidence="3 6" id="KW-0853">WD repeat</keyword>
<keyword evidence="4" id="KW-0677">Repeat</keyword>
<dbReference type="PROSITE" id="PS50294">
    <property type="entry name" value="WD_REPEATS_REGION"/>
    <property type="match status" value="2"/>
</dbReference>
<dbReference type="PANTHER" id="PTHR22842:SF3">
    <property type="entry name" value="WD REPEAT DOMAIN-CONTAINING PROTEIN 83"/>
    <property type="match status" value="1"/>
</dbReference>
<evidence type="ECO:0000313" key="7">
    <source>
        <dbReference type="EMBL" id="KAJ9151426.1"/>
    </source>
</evidence>
<comment type="caution">
    <text evidence="7">The sequence shown here is derived from an EMBL/GenBank/DDBJ whole genome shotgun (WGS) entry which is preliminary data.</text>
</comment>
<keyword evidence="2" id="KW-0963">Cytoplasm</keyword>
<reference evidence="7" key="1">
    <citation type="submission" date="2022-07" db="EMBL/GenBank/DDBJ databases">
        <title>Fungi with potential for degradation of polypropylene.</title>
        <authorList>
            <person name="Gostincar C."/>
        </authorList>
    </citation>
    <scope>NUCLEOTIDE SEQUENCE</scope>
    <source>
        <strain evidence="7">EXF-13287</strain>
    </source>
</reference>
<dbReference type="InterPro" id="IPR001680">
    <property type="entry name" value="WD40_rpt"/>
</dbReference>